<evidence type="ECO:0000256" key="2">
    <source>
        <dbReference type="ARBA" id="ARBA00022771"/>
    </source>
</evidence>
<evidence type="ECO:0000259" key="6">
    <source>
        <dbReference type="PROSITE" id="PS50103"/>
    </source>
</evidence>
<feature type="region of interest" description="Disordered" evidence="5">
    <location>
        <begin position="135"/>
        <end position="157"/>
    </location>
</feature>
<evidence type="ECO:0000256" key="1">
    <source>
        <dbReference type="ARBA" id="ARBA00022723"/>
    </source>
</evidence>
<gene>
    <name evidence="7" type="ORF">B296_00043469</name>
</gene>
<proteinExistence type="predicted"/>
<feature type="zinc finger region" description="C3H1-type" evidence="4">
    <location>
        <begin position="109"/>
        <end position="136"/>
    </location>
</feature>
<feature type="region of interest" description="Disordered" evidence="5">
    <location>
        <begin position="554"/>
        <end position="577"/>
    </location>
</feature>
<dbReference type="SUPFAM" id="SSF90229">
    <property type="entry name" value="CCCH zinc finger"/>
    <property type="match status" value="1"/>
</dbReference>
<name>A0A426X3S3_ENSVE</name>
<feature type="domain" description="C3H1-type" evidence="6">
    <location>
        <begin position="109"/>
        <end position="136"/>
    </location>
</feature>
<keyword evidence="2 4" id="KW-0863">Zinc-finger</keyword>
<dbReference type="GO" id="GO:0003729">
    <property type="term" value="F:mRNA binding"/>
    <property type="evidence" value="ECO:0007669"/>
    <property type="project" value="TreeGrafter"/>
</dbReference>
<feature type="region of interest" description="Disordered" evidence="5">
    <location>
        <begin position="259"/>
        <end position="369"/>
    </location>
</feature>
<feature type="region of interest" description="Disordered" evidence="5">
    <location>
        <begin position="1"/>
        <end position="24"/>
    </location>
</feature>
<feature type="region of interest" description="Disordered" evidence="5">
    <location>
        <begin position="381"/>
        <end position="466"/>
    </location>
</feature>
<dbReference type="PANTHER" id="PTHR15725:SF14">
    <property type="entry name" value="ZINC FINGER CCCH DOMAIN-CONTAINING PROTEIN 11A"/>
    <property type="match status" value="1"/>
</dbReference>
<sequence length="577" mass="64186">MVRRPMSRSGQGRGAMSSGGGRIPSRPLAANAEALKRNVDCYYFIASPITCTKVLSPFPVFLFLSLICRSVLQPHEWLFGNPRVVAVPAEPSSSTAVQVADRPPPNSINKNAIPCSFFMKGKCLKGDECPFRHGRRPAGSPLDLHKDQQSSTPPGAIAVKGVEMPPSLEKPIQTEIAGCNPNRQYRFQSMEEALEHVKKAKELKGGRSSRDHTEDSDFFRDVDECAAAWLQGGRSWDFPDHYNDPEPDHQREEMCVRFHGREQQKTTSERTLDRSSMLKKRKLREEESYDELDDEPVARLETDQHRGLHGRDEKLLEEGPSMRKKRKPREERHDDELDPCDLRHQLSKVGRPKAASRAQHYSQSLGRGRAKSFALESIVSATDTDRERKRRRLPPARLLMNDQEGYARLHADSSSRARRTSGGQTAGKDVAYPSDFPGRKSLAELKGAKASQTSSHGKKILSSNKTADHQEYGSTLSFEGPLPLSVILQRKREAAPKKSAISSTEEGDADDHAQDGGNVPEASKGTTVDEVEELGRIAKELLDGEDEVVSHEAAECEDNEYEVDEDDFANKVGDLLG</sequence>
<reference evidence="7 8" key="1">
    <citation type="journal article" date="2014" name="Agronomy (Basel)">
        <title>A Draft Genome Sequence for Ensete ventricosum, the Drought-Tolerant Tree Against Hunger.</title>
        <authorList>
            <person name="Harrison J."/>
            <person name="Moore K.A."/>
            <person name="Paszkiewicz K."/>
            <person name="Jones T."/>
            <person name="Grant M."/>
            <person name="Ambacheew D."/>
            <person name="Muzemil S."/>
            <person name="Studholme D.J."/>
        </authorList>
    </citation>
    <scope>NUCLEOTIDE SEQUENCE [LARGE SCALE GENOMIC DNA]</scope>
</reference>
<dbReference type="EMBL" id="AMZH03027588">
    <property type="protein sequence ID" value="RRT34090.1"/>
    <property type="molecule type" value="Genomic_DNA"/>
</dbReference>
<dbReference type="InterPro" id="IPR000571">
    <property type="entry name" value="Znf_CCCH"/>
</dbReference>
<evidence type="ECO:0000313" key="8">
    <source>
        <dbReference type="Proteomes" id="UP000287651"/>
    </source>
</evidence>
<accession>A0A426X3S3</accession>
<feature type="compositionally biased region" description="Gly residues" evidence="5">
    <location>
        <begin position="11"/>
        <end position="22"/>
    </location>
</feature>
<feature type="region of interest" description="Disordered" evidence="5">
    <location>
        <begin position="493"/>
        <end position="532"/>
    </location>
</feature>
<feature type="compositionally biased region" description="Basic and acidic residues" evidence="5">
    <location>
        <begin position="296"/>
        <end position="321"/>
    </location>
</feature>
<feature type="compositionally biased region" description="Basic and acidic residues" evidence="5">
    <location>
        <begin position="259"/>
        <end position="273"/>
    </location>
</feature>
<evidence type="ECO:0000256" key="5">
    <source>
        <dbReference type="SAM" id="MobiDB-lite"/>
    </source>
</evidence>
<evidence type="ECO:0000256" key="4">
    <source>
        <dbReference type="PROSITE-ProRule" id="PRU00723"/>
    </source>
</evidence>
<dbReference type="AlphaFoldDB" id="A0A426X3S3"/>
<evidence type="ECO:0000313" key="7">
    <source>
        <dbReference type="EMBL" id="RRT34090.1"/>
    </source>
</evidence>
<organism evidence="7 8">
    <name type="scientific">Ensete ventricosum</name>
    <name type="common">Abyssinian banana</name>
    <name type="synonym">Musa ensete</name>
    <dbReference type="NCBI Taxonomy" id="4639"/>
    <lineage>
        <taxon>Eukaryota</taxon>
        <taxon>Viridiplantae</taxon>
        <taxon>Streptophyta</taxon>
        <taxon>Embryophyta</taxon>
        <taxon>Tracheophyta</taxon>
        <taxon>Spermatophyta</taxon>
        <taxon>Magnoliopsida</taxon>
        <taxon>Liliopsida</taxon>
        <taxon>Zingiberales</taxon>
        <taxon>Musaceae</taxon>
        <taxon>Ensete</taxon>
    </lineage>
</organism>
<dbReference type="PROSITE" id="PS50103">
    <property type="entry name" value="ZF_C3H1"/>
    <property type="match status" value="1"/>
</dbReference>
<dbReference type="InterPro" id="IPR036855">
    <property type="entry name" value="Znf_CCCH_sf"/>
</dbReference>
<dbReference type="GO" id="GO:0008270">
    <property type="term" value="F:zinc ion binding"/>
    <property type="evidence" value="ECO:0007669"/>
    <property type="project" value="UniProtKB-KW"/>
</dbReference>
<comment type="caution">
    <text evidence="7">The sequence shown here is derived from an EMBL/GenBank/DDBJ whole genome shotgun (WGS) entry which is preliminary data.</text>
</comment>
<keyword evidence="3 4" id="KW-0862">Zinc</keyword>
<dbReference type="Proteomes" id="UP000287651">
    <property type="component" value="Unassembled WGS sequence"/>
</dbReference>
<dbReference type="Gene3D" id="4.10.1000.10">
    <property type="entry name" value="Zinc finger, CCCH-type"/>
    <property type="match status" value="1"/>
</dbReference>
<feature type="compositionally biased region" description="Polar residues" evidence="5">
    <location>
        <begin position="450"/>
        <end position="465"/>
    </location>
</feature>
<protein>
    <recommendedName>
        <fullName evidence="6">C3H1-type domain-containing protein</fullName>
    </recommendedName>
</protein>
<feature type="compositionally biased region" description="Basic and acidic residues" evidence="5">
    <location>
        <begin position="437"/>
        <end position="447"/>
    </location>
</feature>
<feature type="compositionally biased region" description="Acidic residues" evidence="5">
    <location>
        <begin position="555"/>
        <end position="567"/>
    </location>
</feature>
<evidence type="ECO:0000256" key="3">
    <source>
        <dbReference type="ARBA" id="ARBA00022833"/>
    </source>
</evidence>
<feature type="compositionally biased region" description="Basic and acidic residues" evidence="5">
    <location>
        <begin position="405"/>
        <end position="415"/>
    </location>
</feature>
<dbReference type="SMART" id="SM00356">
    <property type="entry name" value="ZnF_C3H1"/>
    <property type="match status" value="1"/>
</dbReference>
<dbReference type="PANTHER" id="PTHR15725">
    <property type="entry name" value="ZN-FINGER, C-X8-C-X5-C-X3-H TYPE-CONTAINING"/>
    <property type="match status" value="1"/>
</dbReference>
<keyword evidence="1 4" id="KW-0479">Metal-binding</keyword>
<feature type="compositionally biased region" description="Basic and acidic residues" evidence="5">
    <location>
        <begin position="328"/>
        <end position="344"/>
    </location>
</feature>